<dbReference type="AlphaFoldDB" id="S8B556"/>
<keyword evidence="4" id="KW-1185">Reference proteome</keyword>
<evidence type="ECO:0000313" key="4">
    <source>
        <dbReference type="Proteomes" id="UP000019376"/>
    </source>
</evidence>
<evidence type="ECO:0000259" key="2">
    <source>
        <dbReference type="Pfam" id="PF10342"/>
    </source>
</evidence>
<dbReference type="InterPro" id="IPR018466">
    <property type="entry name" value="Kre9/Knh1-like_N"/>
</dbReference>
<keyword evidence="1" id="KW-0732">Signal</keyword>
<evidence type="ECO:0000256" key="1">
    <source>
        <dbReference type="ARBA" id="ARBA00022729"/>
    </source>
</evidence>
<reference evidence="3 4" key="1">
    <citation type="journal article" date="2013" name="PLoS ONE">
        <title>Genomic and secretomic analyses reveal unique features of the lignocellulolytic enzyme system of Penicillium decumbens.</title>
        <authorList>
            <person name="Liu G."/>
            <person name="Zhang L."/>
            <person name="Wei X."/>
            <person name="Zou G."/>
            <person name="Qin Y."/>
            <person name="Ma L."/>
            <person name="Li J."/>
            <person name="Zheng H."/>
            <person name="Wang S."/>
            <person name="Wang C."/>
            <person name="Xun L."/>
            <person name="Zhao G.-P."/>
            <person name="Zhou Z."/>
            <person name="Qu Y."/>
        </authorList>
    </citation>
    <scope>NUCLEOTIDE SEQUENCE [LARGE SCALE GENOMIC DNA]</scope>
    <source>
        <strain evidence="4">114-2 / CGMCC 5302</strain>
    </source>
</reference>
<dbReference type="HOGENOM" id="CLU_1289336_0_0_1"/>
<sequence>MRVHVFHSIVAFAAAASAILITYPPKGAKVDLSQPLTIKWDAVETDPPTFDLYLVNQAVNPSVTTLIAADVDTNKQSYTISANEAVLVNTNTGGGYQIDFKSSNSGGILAQSPQFKVTGETSESSSASSSDLNLHKIFNADFEVHNVDVVKLLDSNLHHTLLLFCDFIYHDFYNDAQLYEIIVYHSEIYEYVDYYEFYNYFYVYREDHIHYSTY</sequence>
<accession>S8B556</accession>
<dbReference type="Pfam" id="PF10342">
    <property type="entry name" value="Kre9_KNH"/>
    <property type="match status" value="1"/>
</dbReference>
<dbReference type="Proteomes" id="UP000019376">
    <property type="component" value="Unassembled WGS sequence"/>
</dbReference>
<proteinExistence type="predicted"/>
<dbReference type="PANTHER" id="PTHR35185">
    <property type="entry name" value="SERINE/THREONINE-RICH PROTEIN ADG2-RELATED"/>
    <property type="match status" value="1"/>
</dbReference>
<dbReference type="InterPro" id="IPR052479">
    <property type="entry name" value="GPI-anchor_Adhesion_Reg"/>
</dbReference>
<dbReference type="STRING" id="933388.S8B556"/>
<organism evidence="3 4">
    <name type="scientific">Penicillium oxalicum (strain 114-2 / CGMCC 5302)</name>
    <name type="common">Penicillium decumbens</name>
    <dbReference type="NCBI Taxonomy" id="933388"/>
    <lineage>
        <taxon>Eukaryota</taxon>
        <taxon>Fungi</taxon>
        <taxon>Dikarya</taxon>
        <taxon>Ascomycota</taxon>
        <taxon>Pezizomycotina</taxon>
        <taxon>Eurotiomycetes</taxon>
        <taxon>Eurotiomycetidae</taxon>
        <taxon>Eurotiales</taxon>
        <taxon>Aspergillaceae</taxon>
        <taxon>Penicillium</taxon>
    </lineage>
</organism>
<protein>
    <recommendedName>
        <fullName evidence="2">Yeast cell wall synthesis Kre9/Knh1-like N-terminal domain-containing protein</fullName>
    </recommendedName>
</protein>
<dbReference type="EMBL" id="KB644415">
    <property type="protein sequence ID" value="EPS33983.1"/>
    <property type="molecule type" value="Genomic_DNA"/>
</dbReference>
<name>S8B556_PENO1</name>
<dbReference type="PANTHER" id="PTHR35185:SF1">
    <property type="entry name" value="UPF0619 GPI-ANCHORED MEMBRANE PROTEIN C1322.10"/>
    <property type="match status" value="1"/>
</dbReference>
<evidence type="ECO:0000313" key="3">
    <source>
        <dbReference type="EMBL" id="EPS33983.1"/>
    </source>
</evidence>
<dbReference type="OrthoDB" id="5316007at2759"/>
<gene>
    <name evidence="3" type="ORF">PDE_08945</name>
</gene>
<feature type="domain" description="Yeast cell wall synthesis Kre9/Knh1-like N-terminal" evidence="2">
    <location>
        <begin position="24"/>
        <end position="117"/>
    </location>
</feature>